<keyword evidence="2" id="KW-0808">Transferase</keyword>
<dbReference type="Gene3D" id="3.90.550.10">
    <property type="entry name" value="Spore Coat Polysaccharide Biosynthesis Protein SpsA, Chain A"/>
    <property type="match status" value="1"/>
</dbReference>
<dbReference type="PANTHER" id="PTHR43083">
    <property type="entry name" value="MANNAN POLYMERASE II"/>
    <property type="match status" value="1"/>
</dbReference>
<gene>
    <name evidence="2" type="ORF">K457DRAFT_65369</name>
</gene>
<dbReference type="EMBL" id="KV442012">
    <property type="protein sequence ID" value="OAQ36017.1"/>
    <property type="molecule type" value="Genomic_DNA"/>
</dbReference>
<dbReference type="PANTHER" id="PTHR43083:SF6">
    <property type="entry name" value="MANNAN POLYMERASE COMPLEXES SUBUNIT MNN9"/>
    <property type="match status" value="1"/>
</dbReference>
<keyword evidence="3" id="KW-1185">Reference proteome</keyword>
<dbReference type="GO" id="GO:0000032">
    <property type="term" value="P:cell wall mannoprotein biosynthetic process"/>
    <property type="evidence" value="ECO:0007669"/>
    <property type="project" value="TreeGrafter"/>
</dbReference>
<dbReference type="GO" id="GO:0000136">
    <property type="term" value="C:mannan polymerase complex"/>
    <property type="evidence" value="ECO:0007669"/>
    <property type="project" value="TreeGrafter"/>
</dbReference>
<dbReference type="InterPro" id="IPR052086">
    <property type="entry name" value="Mannan_Polymerase_Subunit"/>
</dbReference>
<dbReference type="GO" id="GO:0006487">
    <property type="term" value="P:protein N-linked glycosylation"/>
    <property type="evidence" value="ECO:0007669"/>
    <property type="project" value="TreeGrafter"/>
</dbReference>
<dbReference type="OrthoDB" id="2405412at2759"/>
<reference evidence="2 3" key="1">
    <citation type="submission" date="2016-05" db="EMBL/GenBank/DDBJ databases">
        <title>Genome sequencing reveals origins of a unique bacterial endosymbiosis in the earliest lineages of terrestrial Fungi.</title>
        <authorList>
            <consortium name="DOE Joint Genome Institute"/>
            <person name="Uehling J."/>
            <person name="Gryganskyi A."/>
            <person name="Hameed K."/>
            <person name="Tschaplinski T."/>
            <person name="Misztal P."/>
            <person name="Wu S."/>
            <person name="Desiro A."/>
            <person name="Vande Pol N."/>
            <person name="Du Z.-Y."/>
            <person name="Zienkiewicz A."/>
            <person name="Zienkiewicz K."/>
            <person name="Morin E."/>
            <person name="Tisserant E."/>
            <person name="Splivallo R."/>
            <person name="Hainaut M."/>
            <person name="Henrissat B."/>
            <person name="Ohm R."/>
            <person name="Kuo A."/>
            <person name="Yan J."/>
            <person name="Lipzen A."/>
            <person name="Nolan M."/>
            <person name="Labutti K."/>
            <person name="Barry K."/>
            <person name="Goldstein A."/>
            <person name="Labbe J."/>
            <person name="Schadt C."/>
            <person name="Tuskan G."/>
            <person name="Grigoriev I."/>
            <person name="Martin F."/>
            <person name="Vilgalys R."/>
            <person name="Bonito G."/>
        </authorList>
    </citation>
    <scope>NUCLEOTIDE SEQUENCE [LARGE SCALE GENOMIC DNA]</scope>
    <source>
        <strain evidence="2 3">AG-77</strain>
    </source>
</reference>
<evidence type="ECO:0000313" key="3">
    <source>
        <dbReference type="Proteomes" id="UP000078512"/>
    </source>
</evidence>
<dbReference type="AlphaFoldDB" id="A0A197KE77"/>
<dbReference type="GO" id="GO:0000009">
    <property type="term" value="F:alpha-1,6-mannosyltransferase activity"/>
    <property type="evidence" value="ECO:0007669"/>
    <property type="project" value="TreeGrafter"/>
</dbReference>
<organism evidence="2 3">
    <name type="scientific">Linnemannia elongata AG-77</name>
    <dbReference type="NCBI Taxonomy" id="1314771"/>
    <lineage>
        <taxon>Eukaryota</taxon>
        <taxon>Fungi</taxon>
        <taxon>Fungi incertae sedis</taxon>
        <taxon>Mucoromycota</taxon>
        <taxon>Mortierellomycotina</taxon>
        <taxon>Mortierellomycetes</taxon>
        <taxon>Mortierellales</taxon>
        <taxon>Mortierellaceae</taxon>
        <taxon>Linnemannia</taxon>
    </lineage>
</organism>
<evidence type="ECO:0000313" key="2">
    <source>
        <dbReference type="EMBL" id="OAQ36017.1"/>
    </source>
</evidence>
<dbReference type="STRING" id="1314771.A0A197KE77"/>
<protein>
    <submittedName>
        <fullName evidence="2">Glycosyltransferase family 62 protein</fullName>
    </submittedName>
</protein>
<dbReference type="Pfam" id="PF03452">
    <property type="entry name" value="Anp1"/>
    <property type="match status" value="1"/>
</dbReference>
<name>A0A197KE77_9FUNG</name>
<dbReference type="Proteomes" id="UP000078512">
    <property type="component" value="Unassembled WGS sequence"/>
</dbReference>
<comment type="similarity">
    <text evidence="1">Belongs to the ANP1/MMN9/VAN1 family.</text>
</comment>
<sequence length="342" mass="39181">MCVWASFVFFAVPFSYHNNSRHKSTLPAEKHNTTPATNFQARKYRLFDLNSIHLYLPLGDITECSPTDHILILTPLMDAARYLDNYFQKLGQIDYPADLISLGFLVSTTTEDSSKDPTLLSLQKHIATLRAHPERRYRRITVFHQKSESSPVTHDQRHGYEHQAARRKILARCRNSLLMSTLIDESWVLWLDSDVVDYAPDLLFKLIKYDKDIIAPNCFRFESSWFKTKNVPYDRNNWIETKESLANQRALGKEEILFEGYEEEHPTYRQSMADLAGSVRGPIEIDGVGGTFTLVKATVHRAGINFPSLPVDHGIETEGMARWAKREGFGVFGVPHLIVQHA</sequence>
<proteinExistence type="inferred from homology"/>
<dbReference type="InterPro" id="IPR029044">
    <property type="entry name" value="Nucleotide-diphossugar_trans"/>
</dbReference>
<dbReference type="SUPFAM" id="SSF53448">
    <property type="entry name" value="Nucleotide-diphospho-sugar transferases"/>
    <property type="match status" value="1"/>
</dbReference>
<accession>A0A197KE77</accession>
<evidence type="ECO:0000256" key="1">
    <source>
        <dbReference type="ARBA" id="ARBA00037964"/>
    </source>
</evidence>